<organism evidence="13 14">
    <name type="scientific">Chitinilyticum piscinae</name>
    <dbReference type="NCBI Taxonomy" id="2866724"/>
    <lineage>
        <taxon>Bacteria</taxon>
        <taxon>Pseudomonadati</taxon>
        <taxon>Pseudomonadota</taxon>
        <taxon>Betaproteobacteria</taxon>
        <taxon>Neisseriales</taxon>
        <taxon>Chitinibacteraceae</taxon>
        <taxon>Chitinilyticum</taxon>
    </lineage>
</organism>
<evidence type="ECO:0000256" key="9">
    <source>
        <dbReference type="RuleBase" id="RU365093"/>
    </source>
</evidence>
<dbReference type="Gene3D" id="1.10.287.470">
    <property type="entry name" value="Helix hairpin bin"/>
    <property type="match status" value="1"/>
</dbReference>
<evidence type="ECO:0000259" key="12">
    <source>
        <dbReference type="Pfam" id="PF26002"/>
    </source>
</evidence>
<evidence type="ECO:0000256" key="2">
    <source>
        <dbReference type="ARBA" id="ARBA00009477"/>
    </source>
</evidence>
<comment type="subcellular location">
    <subcellularLocation>
        <location evidence="1 9">Cell inner membrane</location>
        <topology evidence="1 9">Single-pass membrane protein</topology>
    </subcellularLocation>
</comment>
<dbReference type="AlphaFoldDB" id="A0A8J7G227"/>
<evidence type="ECO:0000256" key="4">
    <source>
        <dbReference type="ARBA" id="ARBA00022475"/>
    </source>
</evidence>
<feature type="domain" description="AprE-like long alpha-helical hairpin" evidence="11">
    <location>
        <begin position="109"/>
        <end position="298"/>
    </location>
</feature>
<proteinExistence type="inferred from homology"/>
<reference evidence="13 14" key="1">
    <citation type="submission" date="2020-10" db="EMBL/GenBank/DDBJ databases">
        <title>The genome sequence of Chitinilyticum litopenaei 4Y14.</title>
        <authorList>
            <person name="Liu Y."/>
        </authorList>
    </citation>
    <scope>NUCLEOTIDE SEQUENCE [LARGE SCALE GENOMIC DNA]</scope>
    <source>
        <strain evidence="13 14">4Y14</strain>
    </source>
</reference>
<comment type="similarity">
    <text evidence="2 9">Belongs to the membrane fusion protein (MFP) (TC 8.A.1) family.</text>
</comment>
<dbReference type="SUPFAM" id="SSF111369">
    <property type="entry name" value="HlyD-like secretion proteins"/>
    <property type="match status" value="1"/>
</dbReference>
<dbReference type="PRINTS" id="PR01490">
    <property type="entry name" value="RTXTOXIND"/>
</dbReference>
<evidence type="ECO:0000256" key="10">
    <source>
        <dbReference type="SAM" id="Coils"/>
    </source>
</evidence>
<dbReference type="PANTHER" id="PTHR30386:SF17">
    <property type="entry name" value="ALKALINE PROTEASE SECRETION PROTEIN APRE"/>
    <property type="match status" value="1"/>
</dbReference>
<evidence type="ECO:0000256" key="6">
    <source>
        <dbReference type="ARBA" id="ARBA00022692"/>
    </source>
</evidence>
<name>A0A8J7G227_9NEIS</name>
<feature type="domain" description="AprE-like beta-barrel" evidence="12">
    <location>
        <begin position="341"/>
        <end position="432"/>
    </location>
</feature>
<keyword evidence="6 9" id="KW-0812">Transmembrane</keyword>
<dbReference type="GO" id="GO:0015031">
    <property type="term" value="P:protein transport"/>
    <property type="evidence" value="ECO:0007669"/>
    <property type="project" value="InterPro"/>
</dbReference>
<evidence type="ECO:0000256" key="3">
    <source>
        <dbReference type="ARBA" id="ARBA00022448"/>
    </source>
</evidence>
<keyword evidence="3 9" id="KW-0813">Transport</keyword>
<feature type="transmembrane region" description="Helical" evidence="9">
    <location>
        <begin position="32"/>
        <end position="53"/>
    </location>
</feature>
<evidence type="ECO:0000256" key="7">
    <source>
        <dbReference type="ARBA" id="ARBA00022989"/>
    </source>
</evidence>
<dbReference type="InterPro" id="IPR050739">
    <property type="entry name" value="MFP"/>
</dbReference>
<dbReference type="Gene3D" id="2.40.50.100">
    <property type="match status" value="1"/>
</dbReference>
<gene>
    <name evidence="13" type="ORF">INR99_14510</name>
</gene>
<dbReference type="InterPro" id="IPR010129">
    <property type="entry name" value="T1SS_HlyD"/>
</dbReference>
<keyword evidence="5 9" id="KW-0997">Cell inner membrane</keyword>
<evidence type="ECO:0000313" key="13">
    <source>
        <dbReference type="EMBL" id="MBE9610550.1"/>
    </source>
</evidence>
<evidence type="ECO:0000256" key="8">
    <source>
        <dbReference type="ARBA" id="ARBA00023136"/>
    </source>
</evidence>
<evidence type="ECO:0000259" key="11">
    <source>
        <dbReference type="Pfam" id="PF25994"/>
    </source>
</evidence>
<comment type="caution">
    <text evidence="13">The sequence shown here is derived from an EMBL/GenBank/DDBJ whole genome shotgun (WGS) entry which is preliminary data.</text>
</comment>
<evidence type="ECO:0000256" key="5">
    <source>
        <dbReference type="ARBA" id="ARBA00022519"/>
    </source>
</evidence>
<dbReference type="Pfam" id="PF26002">
    <property type="entry name" value="Beta-barrel_AprE"/>
    <property type="match status" value="1"/>
</dbReference>
<dbReference type="PANTHER" id="PTHR30386">
    <property type="entry name" value="MEMBRANE FUSION SUBUNIT OF EMRAB-TOLC MULTIDRUG EFFLUX PUMP"/>
    <property type="match status" value="1"/>
</dbReference>
<dbReference type="Proteomes" id="UP000604481">
    <property type="component" value="Unassembled WGS sequence"/>
</dbReference>
<dbReference type="EMBL" id="JADFUA010000010">
    <property type="protein sequence ID" value="MBE9610550.1"/>
    <property type="molecule type" value="Genomic_DNA"/>
</dbReference>
<evidence type="ECO:0000313" key="14">
    <source>
        <dbReference type="Proteomes" id="UP000604481"/>
    </source>
</evidence>
<keyword evidence="14" id="KW-1185">Reference proteome</keyword>
<keyword evidence="8 9" id="KW-0472">Membrane</keyword>
<dbReference type="NCBIfam" id="TIGR01843">
    <property type="entry name" value="type_I_hlyD"/>
    <property type="match status" value="1"/>
</dbReference>
<feature type="coiled-coil region" evidence="10">
    <location>
        <begin position="250"/>
        <end position="306"/>
    </location>
</feature>
<evidence type="ECO:0000256" key="1">
    <source>
        <dbReference type="ARBA" id="ARBA00004377"/>
    </source>
</evidence>
<sequence>MKQRLGRFFGLGVASAEVMPERTSPKDELNRTIRLGVLFLAAGFGGFLLWAAMAPLDEGVPAPGVVSVDSKRKAIQHLQGGVVGEILVRDGDLVAKDQPLLKLDSTPIESRVATVRNNYWQMLATYGRLQSEQARLSEPVFDARLLKDAEMQPKAKEAVALQRQLFISRKKSLENQKGIYAQSAASAQEQVRGLKALSESRARQIELLEKDVAGLRDLVSEGYAPRSRLLELERMLAQLNGERSTTIADIDRANRAIAEAQLRSLQSEQDFLKDVDSQMSQVQTELNRWSNELQSAEEELARVTLKSPIAGRIVGLNQHTVGGVVKPGETLMEVVPENDLLVVDIQIPPHLIDKVHPGLPAEVRFSSLGTRGQVPIIMGKLKTISADRLTDQRGMAFYVGTVHVDKQSLAELARLNLKVLPGMPAEVVVKTGERTMLDYLLRPLLNHLAPALTEH</sequence>
<accession>A0A8J7G227</accession>
<keyword evidence="7 9" id="KW-1133">Transmembrane helix</keyword>
<keyword evidence="10" id="KW-0175">Coiled coil</keyword>
<protein>
    <recommendedName>
        <fullName evidence="9">Membrane fusion protein (MFP) family protein</fullName>
    </recommendedName>
</protein>
<dbReference type="InterPro" id="IPR058781">
    <property type="entry name" value="HH_AprE-like"/>
</dbReference>
<dbReference type="Gene3D" id="2.40.30.170">
    <property type="match status" value="1"/>
</dbReference>
<dbReference type="RefSeq" id="WP_228098341.1">
    <property type="nucleotide sequence ID" value="NZ_JADFUA010000010.1"/>
</dbReference>
<dbReference type="Pfam" id="PF25994">
    <property type="entry name" value="HH_AprE"/>
    <property type="match status" value="1"/>
</dbReference>
<dbReference type="GO" id="GO:0005886">
    <property type="term" value="C:plasma membrane"/>
    <property type="evidence" value="ECO:0007669"/>
    <property type="project" value="UniProtKB-SubCell"/>
</dbReference>
<keyword evidence="4 9" id="KW-1003">Cell membrane</keyword>
<dbReference type="InterPro" id="IPR058982">
    <property type="entry name" value="Beta-barrel_AprE"/>
</dbReference>